<feature type="compositionally biased region" description="Basic and acidic residues" evidence="1">
    <location>
        <begin position="14"/>
        <end position="25"/>
    </location>
</feature>
<feature type="domain" description="Costars" evidence="2">
    <location>
        <begin position="105"/>
        <end position="161"/>
    </location>
</feature>
<evidence type="ECO:0000313" key="3">
    <source>
        <dbReference type="EMBL" id="KAK3866192.1"/>
    </source>
</evidence>
<feature type="region of interest" description="Disordered" evidence="1">
    <location>
        <begin position="1"/>
        <end position="99"/>
    </location>
</feature>
<dbReference type="AlphaFoldDB" id="A0AAE1F3D2"/>
<proteinExistence type="predicted"/>
<dbReference type="InterPro" id="IPR038095">
    <property type="entry name" value="Costars_sf"/>
</dbReference>
<feature type="compositionally biased region" description="Polar residues" evidence="1">
    <location>
        <begin position="64"/>
        <end position="79"/>
    </location>
</feature>
<gene>
    <name evidence="3" type="ORF">Pcinc_028265</name>
</gene>
<reference evidence="3" key="1">
    <citation type="submission" date="2023-10" db="EMBL/GenBank/DDBJ databases">
        <title>Genome assemblies of two species of porcelain crab, Petrolisthes cinctipes and Petrolisthes manimaculis (Anomura: Porcellanidae).</title>
        <authorList>
            <person name="Angst P."/>
        </authorList>
    </citation>
    <scope>NUCLEOTIDE SEQUENCE</scope>
    <source>
        <strain evidence="3">PB745_01</strain>
        <tissue evidence="3">Gill</tissue>
    </source>
</reference>
<dbReference type="GO" id="GO:0003779">
    <property type="term" value="F:actin binding"/>
    <property type="evidence" value="ECO:0007669"/>
    <property type="project" value="InterPro"/>
</dbReference>
<protein>
    <recommendedName>
        <fullName evidence="2">Costars domain-containing protein</fullName>
    </recommendedName>
</protein>
<name>A0AAE1F3D2_PETCI</name>
<dbReference type="Pfam" id="PF14705">
    <property type="entry name" value="Costars"/>
    <property type="match status" value="1"/>
</dbReference>
<dbReference type="PANTHER" id="PTHR22739:SF7">
    <property type="entry name" value="EG:152A3.3 PROTEIN-RELATED"/>
    <property type="match status" value="1"/>
</dbReference>
<dbReference type="EMBL" id="JAWQEG010003445">
    <property type="protein sequence ID" value="KAK3866192.1"/>
    <property type="molecule type" value="Genomic_DNA"/>
</dbReference>
<dbReference type="PANTHER" id="PTHR22739">
    <property type="entry name" value="STRIATED MUSCLE ACTIVATOR OF RHO-DEPENDENT SIGNALING-RELATED"/>
    <property type="match status" value="1"/>
</dbReference>
<evidence type="ECO:0000259" key="2">
    <source>
        <dbReference type="SMART" id="SM01283"/>
    </source>
</evidence>
<dbReference type="InterPro" id="IPR027817">
    <property type="entry name" value="Costars_dom"/>
</dbReference>
<comment type="caution">
    <text evidence="3">The sequence shown here is derived from an EMBL/GenBank/DDBJ whole genome shotgun (WGS) entry which is preliminary data.</text>
</comment>
<dbReference type="GO" id="GO:0030017">
    <property type="term" value="C:sarcomere"/>
    <property type="evidence" value="ECO:0007669"/>
    <property type="project" value="TreeGrafter"/>
</dbReference>
<sequence length="161" mass="17926">MGDATVCGRGGSLSERKARLDEKTAGKPNQDQDATQAFELRHTSLAEKKKMFAENAERQKKKMTTNPFSGSFKSSATTRLTKDDPNYGRPVAGSKSEGRGKRAAKMVNAEVVFLCEMIHQEGSSLKTLFQIYTRISNKVVGMLLRARKYGLVHFEGEMLFQ</sequence>
<organism evidence="3 4">
    <name type="scientific">Petrolisthes cinctipes</name>
    <name type="common">Flat porcelain crab</name>
    <dbReference type="NCBI Taxonomy" id="88211"/>
    <lineage>
        <taxon>Eukaryota</taxon>
        <taxon>Metazoa</taxon>
        <taxon>Ecdysozoa</taxon>
        <taxon>Arthropoda</taxon>
        <taxon>Crustacea</taxon>
        <taxon>Multicrustacea</taxon>
        <taxon>Malacostraca</taxon>
        <taxon>Eumalacostraca</taxon>
        <taxon>Eucarida</taxon>
        <taxon>Decapoda</taxon>
        <taxon>Pleocyemata</taxon>
        <taxon>Anomura</taxon>
        <taxon>Galatheoidea</taxon>
        <taxon>Porcellanidae</taxon>
        <taxon>Petrolisthes</taxon>
    </lineage>
</organism>
<evidence type="ECO:0000256" key="1">
    <source>
        <dbReference type="SAM" id="MobiDB-lite"/>
    </source>
</evidence>
<dbReference type="Proteomes" id="UP001286313">
    <property type="component" value="Unassembled WGS sequence"/>
</dbReference>
<accession>A0AAE1F3D2</accession>
<dbReference type="GO" id="GO:0035025">
    <property type="term" value="P:positive regulation of Rho protein signal transduction"/>
    <property type="evidence" value="ECO:0007669"/>
    <property type="project" value="InterPro"/>
</dbReference>
<keyword evidence="4" id="KW-1185">Reference proteome</keyword>
<feature type="non-terminal residue" evidence="3">
    <location>
        <position position="161"/>
    </location>
</feature>
<dbReference type="SMART" id="SM01283">
    <property type="entry name" value="Costars"/>
    <property type="match status" value="1"/>
</dbReference>
<dbReference type="Gene3D" id="1.10.10.1540">
    <property type="entry name" value="Costar domain"/>
    <property type="match status" value="1"/>
</dbReference>
<dbReference type="GO" id="GO:0045944">
    <property type="term" value="P:positive regulation of transcription by RNA polymerase II"/>
    <property type="evidence" value="ECO:0007669"/>
    <property type="project" value="TreeGrafter"/>
</dbReference>
<dbReference type="InterPro" id="IPR026111">
    <property type="entry name" value="Abra"/>
</dbReference>
<evidence type="ECO:0000313" key="4">
    <source>
        <dbReference type="Proteomes" id="UP001286313"/>
    </source>
</evidence>
<feature type="compositionally biased region" description="Basic and acidic residues" evidence="1">
    <location>
        <begin position="39"/>
        <end position="58"/>
    </location>
</feature>